<sequence length="152" mass="18598">MCFKFLWLVMTFLMVSFMVEKMIFAQLLYMFIFIISVSIMISFHDFSVWMSLMILIFMIGGLMITFMYMLSLQPNSFFQFQFLIFNLFIFFFISWWSSYDLNIFYTEPMYNSFNSFFIFYLIMVVTCFVYLIFILLFVDYKLKFIKGSLKEI</sequence>
<dbReference type="AlphaFoldDB" id="A0A0F6QIB9"/>
<feature type="transmembrane region" description="Helical" evidence="1">
    <location>
        <begin position="77"/>
        <end position="97"/>
    </location>
</feature>
<evidence type="ECO:0000256" key="1">
    <source>
        <dbReference type="SAM" id="Phobius"/>
    </source>
</evidence>
<reference evidence="2" key="1">
    <citation type="journal article" date="2015" name="Proc. Natl. Acad. Sci. U.S.A.">
        <title>Maternal transmission, sex ratio distortion, and mitochondria.</title>
        <authorList>
            <person name="Perlman S.J."/>
            <person name="Hodson C.N."/>
            <person name="Hamilton P.T."/>
            <person name="Opit G.P."/>
            <person name="Gowen B.E."/>
        </authorList>
    </citation>
    <scope>NUCLEOTIDE SEQUENCE</scope>
    <source>
        <strain evidence="2">Arizona</strain>
    </source>
</reference>
<accession>A0A0F6QIB9</accession>
<keyword evidence="2" id="KW-0496">Mitochondrion</keyword>
<dbReference type="EMBL" id="KP657694">
    <property type="protein sequence ID" value="AKE07181.1"/>
    <property type="molecule type" value="Genomic_DNA"/>
</dbReference>
<keyword evidence="1" id="KW-1133">Transmembrane helix</keyword>
<keyword evidence="1" id="KW-0472">Membrane</keyword>
<feature type="transmembrane region" description="Helical" evidence="1">
    <location>
        <begin position="49"/>
        <end position="70"/>
    </location>
</feature>
<keyword evidence="1" id="KW-0812">Transmembrane</keyword>
<feature type="transmembrane region" description="Helical" evidence="1">
    <location>
        <begin position="23"/>
        <end position="43"/>
    </location>
</feature>
<name>A0A0F6QIB9_9NEOP</name>
<protein>
    <submittedName>
        <fullName evidence="2">NADH dehydrogenase subunit 6</fullName>
    </submittedName>
</protein>
<feature type="transmembrane region" description="Helical" evidence="1">
    <location>
        <begin position="117"/>
        <end position="138"/>
    </location>
</feature>
<proteinExistence type="predicted"/>
<gene>
    <name evidence="2" type="primary">ND6</name>
</gene>
<organism evidence="2">
    <name type="scientific">Liposcelis nr. bostrychophila AZ</name>
    <dbReference type="NCBI Taxonomy" id="1643344"/>
    <lineage>
        <taxon>Eukaryota</taxon>
        <taxon>Metazoa</taxon>
        <taxon>Ecdysozoa</taxon>
        <taxon>Arthropoda</taxon>
        <taxon>Hexapoda</taxon>
        <taxon>Insecta</taxon>
        <taxon>Pterygota</taxon>
        <taxon>Neoptera</taxon>
        <taxon>Paraneoptera</taxon>
        <taxon>Psocodea</taxon>
        <taxon>Troctomorpha</taxon>
        <taxon>Liposcelidetae</taxon>
        <taxon>Liposcelididae</taxon>
        <taxon>Liposcelis</taxon>
    </lineage>
</organism>
<evidence type="ECO:0000313" key="2">
    <source>
        <dbReference type="EMBL" id="AKE07181.1"/>
    </source>
</evidence>
<geneLocation type="mitochondrion" evidence="2"/>